<evidence type="ECO:0000313" key="5">
    <source>
        <dbReference type="EMBL" id="PNF14501.1"/>
    </source>
</evidence>
<dbReference type="GO" id="GO:0016614">
    <property type="term" value="F:oxidoreductase activity, acting on CH-OH group of donors"/>
    <property type="evidence" value="ECO:0007669"/>
    <property type="project" value="InterPro"/>
</dbReference>
<dbReference type="OrthoDB" id="269227at2759"/>
<keyword evidence="6" id="KW-1185">Reference proteome</keyword>
<comment type="cofactor">
    <cofactor evidence="2">
        <name>FAD</name>
        <dbReference type="ChEBI" id="CHEBI:57692"/>
    </cofactor>
</comment>
<dbReference type="Gene3D" id="3.30.560.10">
    <property type="entry name" value="Glucose Oxidase, domain 3"/>
    <property type="match status" value="1"/>
</dbReference>
<keyword evidence="3" id="KW-0285">Flavoprotein</keyword>
<sequence>MEPTCTGLSQMQVLMSLVTSLINAQTPSDLRSPSKIHDGDRYDFVIVGGGSAGCVLANRLSEVPQWSVLLLEAGGEEPFEADVPGFFTYSWGTRMDWSYEGVPGVICGGLPCPIVRGKGLGGSSSINAMLYFRGNKLDYDHWAQMGNEGWDFEHVLPYFKKSEHNLDPDVRKDTEYHGVDGYLSVGRFTFQGETVGRLTEAFKEIGYTEVDSNGKHQSGFMIAQMTQRNSLRQSTNRAFLEPILKRRPNLKIVTNVRVTKILINESNMAYGVQYILEKNRHVGGKIFASREVIVSAGVVNSPQLLMLSGIGPKEVLQPLSIPVMKDLKVGENLQDHASTPGVFFTRPKHEKPQFSGTSILMDILNYAEPKRHGPLTSTELNQVVAYTNTKYSNSSIDYPDAMIFFLDLAAKTQSETDKVVFLPTVLRPKSRGKITINTTDPFSSPLIHQNYFSEPDDIKIHIDIFNVAKQLAETYAMKNTGYVLNTTFLPTENDFKTGKNPLWRHPEFLSQFSIFHLCGTCKMGPDDDETAVVDPSLRVRGIGKLRVVDASIMPYIVSGNINAPTIMVAEKGADLIKRYWGRAHDEIERA</sequence>
<dbReference type="InterPro" id="IPR007867">
    <property type="entry name" value="GMC_OxRtase_C"/>
</dbReference>
<dbReference type="PROSITE" id="PS00623">
    <property type="entry name" value="GMC_OXRED_1"/>
    <property type="match status" value="1"/>
</dbReference>
<evidence type="ECO:0000313" key="6">
    <source>
        <dbReference type="Proteomes" id="UP000235965"/>
    </source>
</evidence>
<accession>A0A2J7PDT8</accession>
<dbReference type="STRING" id="105785.A0A2J7PDT8"/>
<evidence type="ECO:0000256" key="3">
    <source>
        <dbReference type="RuleBase" id="RU003968"/>
    </source>
</evidence>
<evidence type="ECO:0000256" key="1">
    <source>
        <dbReference type="ARBA" id="ARBA00010790"/>
    </source>
</evidence>
<proteinExistence type="inferred from homology"/>
<dbReference type="SUPFAM" id="SSF54373">
    <property type="entry name" value="FAD-linked reductases, C-terminal domain"/>
    <property type="match status" value="1"/>
</dbReference>
<comment type="similarity">
    <text evidence="1 3">Belongs to the GMC oxidoreductase family.</text>
</comment>
<dbReference type="Gene3D" id="3.50.50.60">
    <property type="entry name" value="FAD/NAD(P)-binding domain"/>
    <property type="match status" value="1"/>
</dbReference>
<comment type="caution">
    <text evidence="5">The sequence shown here is derived from an EMBL/GenBank/DDBJ whole genome shotgun (WGS) entry which is preliminary data.</text>
</comment>
<feature type="domain" description="Glucose-methanol-choline oxidoreductase N-terminal" evidence="4">
    <location>
        <begin position="117"/>
        <end position="140"/>
    </location>
</feature>
<evidence type="ECO:0000256" key="2">
    <source>
        <dbReference type="PIRSR" id="PIRSR000137-2"/>
    </source>
</evidence>
<dbReference type="GO" id="GO:0050660">
    <property type="term" value="F:flavin adenine dinucleotide binding"/>
    <property type="evidence" value="ECO:0007669"/>
    <property type="project" value="InterPro"/>
</dbReference>
<organism evidence="5 6">
    <name type="scientific">Cryptotermes secundus</name>
    <dbReference type="NCBI Taxonomy" id="105785"/>
    <lineage>
        <taxon>Eukaryota</taxon>
        <taxon>Metazoa</taxon>
        <taxon>Ecdysozoa</taxon>
        <taxon>Arthropoda</taxon>
        <taxon>Hexapoda</taxon>
        <taxon>Insecta</taxon>
        <taxon>Pterygota</taxon>
        <taxon>Neoptera</taxon>
        <taxon>Polyneoptera</taxon>
        <taxon>Dictyoptera</taxon>
        <taxon>Blattodea</taxon>
        <taxon>Blattoidea</taxon>
        <taxon>Termitoidae</taxon>
        <taxon>Kalotermitidae</taxon>
        <taxon>Cryptotermitinae</taxon>
        <taxon>Cryptotermes</taxon>
    </lineage>
</organism>
<dbReference type="InterPro" id="IPR000172">
    <property type="entry name" value="GMC_OxRdtase_N"/>
</dbReference>
<name>A0A2J7PDT8_9NEOP</name>
<feature type="binding site" evidence="2">
    <location>
        <position position="258"/>
    </location>
    <ligand>
        <name>FAD</name>
        <dbReference type="ChEBI" id="CHEBI:57692"/>
    </ligand>
</feature>
<dbReference type="SUPFAM" id="SSF51905">
    <property type="entry name" value="FAD/NAD(P)-binding domain"/>
    <property type="match status" value="1"/>
</dbReference>
<dbReference type="PIRSF" id="PIRSF000137">
    <property type="entry name" value="Alcohol_oxidase"/>
    <property type="match status" value="1"/>
</dbReference>
<dbReference type="Pfam" id="PF00732">
    <property type="entry name" value="GMC_oxred_N"/>
    <property type="match status" value="1"/>
</dbReference>
<dbReference type="EMBL" id="NEVH01026140">
    <property type="protein sequence ID" value="PNF14501.1"/>
    <property type="molecule type" value="Genomic_DNA"/>
</dbReference>
<reference evidence="5 6" key="1">
    <citation type="submission" date="2017-12" db="EMBL/GenBank/DDBJ databases">
        <title>Hemimetabolous genomes reveal molecular basis of termite eusociality.</title>
        <authorList>
            <person name="Harrison M.C."/>
            <person name="Jongepier E."/>
            <person name="Robertson H.M."/>
            <person name="Arning N."/>
            <person name="Bitard-Feildel T."/>
            <person name="Chao H."/>
            <person name="Childers C.P."/>
            <person name="Dinh H."/>
            <person name="Doddapaneni H."/>
            <person name="Dugan S."/>
            <person name="Gowin J."/>
            <person name="Greiner C."/>
            <person name="Han Y."/>
            <person name="Hu H."/>
            <person name="Hughes D.S.T."/>
            <person name="Huylmans A.-K."/>
            <person name="Kemena C."/>
            <person name="Kremer L.P.M."/>
            <person name="Lee S.L."/>
            <person name="Lopez-Ezquerra A."/>
            <person name="Mallet L."/>
            <person name="Monroy-Kuhn J.M."/>
            <person name="Moser A."/>
            <person name="Murali S.C."/>
            <person name="Muzny D.M."/>
            <person name="Otani S."/>
            <person name="Piulachs M.-D."/>
            <person name="Poelchau M."/>
            <person name="Qu J."/>
            <person name="Schaub F."/>
            <person name="Wada-Katsumata A."/>
            <person name="Worley K.C."/>
            <person name="Xie Q."/>
            <person name="Ylla G."/>
            <person name="Poulsen M."/>
            <person name="Gibbs R.A."/>
            <person name="Schal C."/>
            <person name="Richards S."/>
            <person name="Belles X."/>
            <person name="Korb J."/>
            <person name="Bornberg-Bauer E."/>
        </authorList>
    </citation>
    <scope>NUCLEOTIDE SEQUENCE [LARGE SCALE GENOMIC DNA]</scope>
    <source>
        <tissue evidence="5">Whole body</tissue>
    </source>
</reference>
<gene>
    <name evidence="5" type="primary">Gld_9</name>
    <name evidence="5" type="ORF">B7P43_G15766</name>
</gene>
<dbReference type="InParanoid" id="A0A2J7PDT8"/>
<protein>
    <submittedName>
        <fullName evidence="5">Glucose dehydrogenase [FAD, quinone]</fullName>
    </submittedName>
</protein>
<evidence type="ECO:0000259" key="4">
    <source>
        <dbReference type="PROSITE" id="PS00623"/>
    </source>
</evidence>
<dbReference type="Proteomes" id="UP000235965">
    <property type="component" value="Unassembled WGS sequence"/>
</dbReference>
<dbReference type="Pfam" id="PF05199">
    <property type="entry name" value="GMC_oxred_C"/>
    <property type="match status" value="1"/>
</dbReference>
<keyword evidence="2 3" id="KW-0274">FAD</keyword>
<dbReference type="PANTHER" id="PTHR11552">
    <property type="entry name" value="GLUCOSE-METHANOL-CHOLINE GMC OXIDOREDUCTASE"/>
    <property type="match status" value="1"/>
</dbReference>
<dbReference type="InterPro" id="IPR012132">
    <property type="entry name" value="GMC_OxRdtase"/>
</dbReference>
<dbReference type="PANTHER" id="PTHR11552:SF217">
    <property type="entry name" value="GLUCOSE DEHYDROGENASE [FAD, QUINONE]"/>
    <property type="match status" value="1"/>
</dbReference>
<dbReference type="AlphaFoldDB" id="A0A2J7PDT8"/>
<dbReference type="InterPro" id="IPR036188">
    <property type="entry name" value="FAD/NAD-bd_sf"/>
</dbReference>